<dbReference type="SUPFAM" id="SSF50729">
    <property type="entry name" value="PH domain-like"/>
    <property type="match status" value="1"/>
</dbReference>
<dbReference type="SMART" id="SM00325">
    <property type="entry name" value="RhoGEF"/>
    <property type="match status" value="1"/>
</dbReference>
<protein>
    <recommendedName>
        <fullName evidence="1">DH domain-containing protein</fullName>
    </recommendedName>
</protein>
<dbReference type="GO" id="GO:0005737">
    <property type="term" value="C:cytoplasm"/>
    <property type="evidence" value="ECO:0007669"/>
    <property type="project" value="TreeGrafter"/>
</dbReference>
<dbReference type="Gene3D" id="1.20.900.10">
    <property type="entry name" value="Dbl homology (DH) domain"/>
    <property type="match status" value="1"/>
</dbReference>
<dbReference type="SUPFAM" id="SSF48065">
    <property type="entry name" value="DBL homology domain (DH-domain)"/>
    <property type="match status" value="1"/>
</dbReference>
<evidence type="ECO:0000313" key="2">
    <source>
        <dbReference type="Proteomes" id="UP000050790"/>
    </source>
</evidence>
<accession>A0AA84ZMQ1</accession>
<dbReference type="PANTHER" id="PTHR12673">
    <property type="entry name" value="FACIOGENITAL DYSPLASIA PROTEIN"/>
    <property type="match status" value="1"/>
</dbReference>
<proteinExistence type="predicted"/>
<dbReference type="InterPro" id="IPR035899">
    <property type="entry name" value="DBL_dom_sf"/>
</dbReference>
<dbReference type="Proteomes" id="UP000050790">
    <property type="component" value="Unassembled WGS sequence"/>
</dbReference>
<name>A0AA84ZMQ1_9TREM</name>
<dbReference type="AlphaFoldDB" id="A0AA84ZMQ1"/>
<dbReference type="Pfam" id="PF00621">
    <property type="entry name" value="RhoGEF"/>
    <property type="match status" value="1"/>
</dbReference>
<dbReference type="CDD" id="cd00160">
    <property type="entry name" value="RhoGEF"/>
    <property type="match status" value="1"/>
</dbReference>
<organism evidence="2 3">
    <name type="scientific">Schistosoma margrebowiei</name>
    <dbReference type="NCBI Taxonomy" id="48269"/>
    <lineage>
        <taxon>Eukaryota</taxon>
        <taxon>Metazoa</taxon>
        <taxon>Spiralia</taxon>
        <taxon>Lophotrochozoa</taxon>
        <taxon>Platyhelminthes</taxon>
        <taxon>Trematoda</taxon>
        <taxon>Digenea</taxon>
        <taxon>Strigeidida</taxon>
        <taxon>Schistosomatoidea</taxon>
        <taxon>Schistosomatidae</taxon>
        <taxon>Schistosoma</taxon>
    </lineage>
</organism>
<reference evidence="3" key="1">
    <citation type="submission" date="2023-11" db="UniProtKB">
        <authorList>
            <consortium name="WormBaseParasite"/>
        </authorList>
    </citation>
    <scope>IDENTIFICATION</scope>
</reference>
<dbReference type="PANTHER" id="PTHR12673:SF159">
    <property type="entry name" value="LD03170P"/>
    <property type="match status" value="1"/>
</dbReference>
<evidence type="ECO:0000313" key="3">
    <source>
        <dbReference type="WBParaSite" id="SMRG1_36210.1"/>
    </source>
</evidence>
<dbReference type="GO" id="GO:0005085">
    <property type="term" value="F:guanyl-nucleotide exchange factor activity"/>
    <property type="evidence" value="ECO:0007669"/>
    <property type="project" value="InterPro"/>
</dbReference>
<dbReference type="InterPro" id="IPR051092">
    <property type="entry name" value="FYVE_RhoGEF_PH"/>
</dbReference>
<sequence length="744" mass="85242">MKNSFSLRTNNSNAEVKLLRSKDDLIHELVTSEIKYISYLRKVLKYFARPLIDRRYLPEDIHSEIFGRLVPILSVNETLLESVLTVGVEKAFLKISPCLKLYADYANRYQTNVVFMETCNAFIPGLMEFINKQESLPDVNLQLSALLIMPIQRIPRYSLILQELVIICLQLDGLSDPEANKCAISINEAARQHFMIPEYAATLILKLWDNHHQVHYSPESHDSSFSDLKRYIHRMCASTIILIAGFASVVATATFLNEQIRISEQATKAALLQSRLFGKWSQNLILVPGRRLLKYGLVKKVNSLDGVAETRLLVIMSDILICAKPRTQTELEFIFSKKKCVYSRKYPNPFTQFYGRKMSLGFTKHIRRSNDTNSLIHVSKFSKSVSQSSKSQTFNDSTDFLTDSKVCFSCVAVYPLHHCHVQIHFKPHNTFLQPIPESPECQPKQNNSVFISPISIGGFSRHTASTPLAFDEYACGSTSTSTRLKSDSFITFNEDDYTMRHPEPLNEYSFTVHCRDANFTIVNGNLTEAEDWISSLETAIQAVKTARKSLRKESSAKWPMRASDFIQFEQWLEQKRIVEESMKSSRIFQRMGMEELAIDNLLSPVNFLESSKMEQKLEEYRRRKSIGCDTEKNNRLSYIFCESGSLELNPKKSKRDKQCGLFCHSFMSKFKENNLVNASVLYHSNDSVRLLSITSISDKPKSNSIPFNTRNHLYSSDRCYRLDDTHRNSFPSQLAQSFSGCLCM</sequence>
<dbReference type="InterPro" id="IPR000219">
    <property type="entry name" value="DH_dom"/>
</dbReference>
<evidence type="ECO:0000259" key="1">
    <source>
        <dbReference type="PROSITE" id="PS50010"/>
    </source>
</evidence>
<dbReference type="WBParaSite" id="SMRG1_36210.1">
    <property type="protein sequence ID" value="SMRG1_36210.1"/>
    <property type="gene ID" value="SMRG1_36210"/>
</dbReference>
<dbReference type="PROSITE" id="PS50010">
    <property type="entry name" value="DH_2"/>
    <property type="match status" value="1"/>
</dbReference>
<feature type="domain" description="DH" evidence="1">
    <location>
        <begin position="21"/>
        <end position="165"/>
    </location>
</feature>